<comment type="caution">
    <text evidence="4">The sequence shown here is derived from an EMBL/GenBank/DDBJ whole genome shotgun (WGS) entry which is preliminary data.</text>
</comment>
<dbReference type="InterPro" id="IPR001245">
    <property type="entry name" value="Ser-Thr/Tyr_kinase_cat_dom"/>
</dbReference>
<dbReference type="Proteomes" id="UP000722125">
    <property type="component" value="Unassembled WGS sequence"/>
</dbReference>
<dbReference type="Gene3D" id="1.10.510.10">
    <property type="entry name" value="Transferase(Phosphotransferase) domain 1"/>
    <property type="match status" value="1"/>
</dbReference>
<keyword evidence="2" id="KW-0472">Membrane</keyword>
<gene>
    <name evidence="4" type="ORF">KIN34_11135</name>
</gene>
<keyword evidence="5" id="KW-1185">Reference proteome</keyword>
<dbReference type="SUPFAM" id="SSF56112">
    <property type="entry name" value="Protein kinase-like (PK-like)"/>
    <property type="match status" value="1"/>
</dbReference>
<dbReference type="Pfam" id="PF07714">
    <property type="entry name" value="PK_Tyr_Ser-Thr"/>
    <property type="match status" value="1"/>
</dbReference>
<feature type="compositionally biased region" description="Low complexity" evidence="1">
    <location>
        <begin position="301"/>
        <end position="315"/>
    </location>
</feature>
<evidence type="ECO:0000256" key="2">
    <source>
        <dbReference type="SAM" id="Phobius"/>
    </source>
</evidence>
<name>A0ABS5U0A5_9CELL</name>
<proteinExistence type="predicted"/>
<dbReference type="InterPro" id="IPR011009">
    <property type="entry name" value="Kinase-like_dom_sf"/>
</dbReference>
<dbReference type="GO" id="GO:0016301">
    <property type="term" value="F:kinase activity"/>
    <property type="evidence" value="ECO:0007669"/>
    <property type="project" value="UniProtKB-KW"/>
</dbReference>
<evidence type="ECO:0000259" key="3">
    <source>
        <dbReference type="Pfam" id="PF07714"/>
    </source>
</evidence>
<protein>
    <submittedName>
        <fullName evidence="4">Protein kinase</fullName>
    </submittedName>
</protein>
<feature type="transmembrane region" description="Helical" evidence="2">
    <location>
        <begin position="273"/>
        <end position="294"/>
    </location>
</feature>
<evidence type="ECO:0000256" key="1">
    <source>
        <dbReference type="SAM" id="MobiDB-lite"/>
    </source>
</evidence>
<evidence type="ECO:0000313" key="5">
    <source>
        <dbReference type="Proteomes" id="UP000722125"/>
    </source>
</evidence>
<keyword evidence="4" id="KW-0808">Transferase</keyword>
<dbReference type="RefSeq" id="WP_214350418.1">
    <property type="nucleotide sequence ID" value="NZ_JAHBOH010000001.1"/>
</dbReference>
<accession>A0ABS5U0A5</accession>
<reference evidence="4 5" key="1">
    <citation type="submission" date="2021-05" db="EMBL/GenBank/DDBJ databases">
        <title>Description of Cellulomonas sp. DKR-3 sp. nov.</title>
        <authorList>
            <person name="Dahal R.H."/>
            <person name="Chaudhary D.K."/>
        </authorList>
    </citation>
    <scope>NUCLEOTIDE SEQUENCE [LARGE SCALE GENOMIC DNA]</scope>
    <source>
        <strain evidence="4 5">DKR-3</strain>
    </source>
</reference>
<keyword evidence="2" id="KW-1133">Transmembrane helix</keyword>
<feature type="region of interest" description="Disordered" evidence="1">
    <location>
        <begin position="301"/>
        <end position="326"/>
    </location>
</feature>
<sequence length="446" mass="45995">MTSSTHVERVLAAAGYRPAGRSATGATLGVALDGSDRRVELEVVAADDEVRSRWHALRDLHHDHLPRVLEVVELHDEQLAVFTEHVVGTTLEQVCGARGPLGPGESVTVAIPVAQALDALHRSGLVHGAVSARAIVLDPAGRPVLTCAGSSVGRGAQGAEPRQDVRALLALLLAHLDRGPAAGATEEDPAGRDAGLGAALEDLLRADRDGEPVTADRVVGRCFRTCAPRPVRLPTRDELRRVALTAGTVGALRRPRTEPDRARARPGPGGRRLALLGVGGTVLVAAAVVGLLTVTRPAGPARAVPEPAAAVTTRASSVDTPSDPQEAARALTARRAELLVAGEVAGLAEVEVVDGPAHTADAALLGELAGDRLDGLRVHVERVTALPAEAADEARVLVGSSASAYERLAGDGTVVATGPAATTDVVLVLRWTDAGWRVWDVAAPPG</sequence>
<feature type="domain" description="Serine-threonine/tyrosine-protein kinase catalytic" evidence="3">
    <location>
        <begin position="49"/>
        <end position="138"/>
    </location>
</feature>
<keyword evidence="2" id="KW-0812">Transmembrane</keyword>
<dbReference type="EMBL" id="JAHBOH010000001">
    <property type="protein sequence ID" value="MBT0994834.1"/>
    <property type="molecule type" value="Genomic_DNA"/>
</dbReference>
<evidence type="ECO:0000313" key="4">
    <source>
        <dbReference type="EMBL" id="MBT0994834.1"/>
    </source>
</evidence>
<keyword evidence="4" id="KW-0418">Kinase</keyword>
<organism evidence="4 5">
    <name type="scientific">Cellulomonas fulva</name>
    <dbReference type="NCBI Taxonomy" id="2835530"/>
    <lineage>
        <taxon>Bacteria</taxon>
        <taxon>Bacillati</taxon>
        <taxon>Actinomycetota</taxon>
        <taxon>Actinomycetes</taxon>
        <taxon>Micrococcales</taxon>
        <taxon>Cellulomonadaceae</taxon>
        <taxon>Cellulomonas</taxon>
    </lineage>
</organism>